<evidence type="ECO:0000256" key="6">
    <source>
        <dbReference type="ARBA" id="ARBA00022468"/>
    </source>
</evidence>
<evidence type="ECO:0000259" key="12">
    <source>
        <dbReference type="Pfam" id="PF19533"/>
    </source>
</evidence>
<dbReference type="GO" id="GO:0005794">
    <property type="term" value="C:Golgi apparatus"/>
    <property type="evidence" value="ECO:0007669"/>
    <property type="project" value="UniProtKB-SubCell"/>
</dbReference>
<keyword evidence="6" id="KW-0343">GTPase activation</keyword>
<dbReference type="Pfam" id="PF19533">
    <property type="entry name" value="Rab3-GAP_cat_C"/>
    <property type="match status" value="1"/>
</dbReference>
<feature type="region of interest" description="Disordered" evidence="10">
    <location>
        <begin position="522"/>
        <end position="545"/>
    </location>
</feature>
<dbReference type="GO" id="GO:0005096">
    <property type="term" value="F:GTPase activator activity"/>
    <property type="evidence" value="ECO:0007669"/>
    <property type="project" value="UniProtKB-KW"/>
</dbReference>
<evidence type="ECO:0000259" key="11">
    <source>
        <dbReference type="Pfam" id="PF13890"/>
    </source>
</evidence>
<keyword evidence="8" id="KW-0256">Endoplasmic reticulum</keyword>
<dbReference type="AlphaFoldDB" id="A0A6P7H257"/>
<dbReference type="InterPro" id="IPR045700">
    <property type="entry name" value="Rab3GAP1"/>
</dbReference>
<dbReference type="OrthoDB" id="17346at2759"/>
<proteinExistence type="inferred from homology"/>
<sequence length="914" mass="104685">MNEEIDESEFYHQDFTTASEWEVFMARMEEIINQWKVDETKTECVPDVANTWKIKAEKIQFADTDFSLFLYCKQTECPDTSDSDDENEKHKSPIDNLYDFELYNECNIEDHSCISSWYGLNEYIVLSPNNNTGITSESKIKVLLSSAYIVSSNLLSSGNISYPRPIFVQIREKWQKCYLGVFENEVMRTNFEMVHLRKGPPHCSYLTGLLDLFKTKIMSSCGIENILVSVQQSYTLSDFGLHVWKQDLLSEAHDLKVLVLPFGVTVEPINSLVLHTTWNHVPNHLIVDSENYTDFDPKAAMKWSLLVKTTTEPVCLLADVLTEFFQNLSNQSLIFDILGDFATLPSIDSNPLDLLTEPAVPTISRLLNRASRVSTSRNKMTNNPPLSESVLVLLLYFLFPDADESTTVPYGLEEKEIEDSSSPASPKRFEADFKGFKTCSIDSLPWRLSIVLAHCLQSLGGIRAFAHIWYEFVQEMRYRWDKSMPIPGLPLGLPDLRTSLLSQKLQMLNCCIERRTCRENTQQSTYDSAEGSSTDDEFYDCSSEKPADEKAKEKYSLWNQPVGRKNKFGNMKLLKTGDPLYIPVTQEQVIKTEDQLQEDADFLLNLGSDAEASDLRARMMSSSLLSDMESFKAANPGAVVEDFIRWYSPRDWIENDNEFDEWGQKVGQLSPRMLIEENNIWVETWESAKPVPAHRQRRLFDDTAEAEKVLQYLEMRTVSQICELMIPILSHCAIYRILDEYQTVMADHQEFSILLSNILRLGERLSREHKLQPRRFEAFIHEVTSIELLISQFNSLQYKLNPSKNINEEIDAFVMKLVTGQEVEIQNKSHSDIGKRIIAMFGDAQKSILGDQTGDERNRENAAFPTPSSREFVMRVNAVKPAVYSAKCPQLLRAVLSKDEFRLVGAFSEDTAFF</sequence>
<reference evidence="13" key="1">
    <citation type="submission" date="2025-08" db="UniProtKB">
        <authorList>
            <consortium name="RefSeq"/>
        </authorList>
    </citation>
    <scope>IDENTIFICATION</scope>
    <source>
        <tissue evidence="13">Whole insect</tissue>
    </source>
</reference>
<dbReference type="Pfam" id="PF13890">
    <property type="entry name" value="Rab3-GTPase_cat"/>
    <property type="match status" value="1"/>
</dbReference>
<dbReference type="InParanoid" id="A0A6P7H257"/>
<evidence type="ECO:0000256" key="5">
    <source>
        <dbReference type="ARBA" id="ARBA00015817"/>
    </source>
</evidence>
<comment type="similarity">
    <text evidence="4">Belongs to the Rab3-GAP catalytic subunit family.</text>
</comment>
<dbReference type="InterPro" id="IPR026147">
    <property type="entry name" value="Rab3GAP1_conserved"/>
</dbReference>
<evidence type="ECO:0000256" key="10">
    <source>
        <dbReference type="SAM" id="MobiDB-lite"/>
    </source>
</evidence>
<protein>
    <recommendedName>
        <fullName evidence="5">Rab3 GTPase-activating protein catalytic subunit</fullName>
    </recommendedName>
</protein>
<dbReference type="InterPro" id="IPR045698">
    <property type="entry name" value="Rab3GAP1_C"/>
</dbReference>
<feature type="domain" description="Rab3GAP catalytic subunit C-terminal" evidence="12">
    <location>
        <begin position="726"/>
        <end position="914"/>
    </location>
</feature>
<dbReference type="GO" id="GO:0005783">
    <property type="term" value="C:endoplasmic reticulum"/>
    <property type="evidence" value="ECO:0007669"/>
    <property type="project" value="UniProtKB-SubCell"/>
</dbReference>
<dbReference type="PANTHER" id="PTHR21422">
    <property type="entry name" value="RAB3 GTPASE-ACTIVATING PROTEIN CATALYTIC SUBUNIT"/>
    <property type="match status" value="1"/>
</dbReference>
<dbReference type="KEGG" id="dvv:114349431"/>
<evidence type="ECO:0000313" key="13">
    <source>
        <dbReference type="RefSeq" id="XP_028155604.1"/>
    </source>
</evidence>
<accession>A0A6P7H257</accession>
<evidence type="ECO:0000256" key="9">
    <source>
        <dbReference type="ARBA" id="ARBA00023034"/>
    </source>
</evidence>
<comment type="subcellular location">
    <subcellularLocation>
        <location evidence="3">Cytoplasm</location>
    </subcellularLocation>
    <subcellularLocation>
        <location evidence="2">Endoplasmic reticulum</location>
    </subcellularLocation>
    <subcellularLocation>
        <location evidence="1">Golgi apparatus</location>
        <location evidence="1">cis-Golgi network</location>
    </subcellularLocation>
</comment>
<evidence type="ECO:0000256" key="2">
    <source>
        <dbReference type="ARBA" id="ARBA00004240"/>
    </source>
</evidence>
<evidence type="ECO:0000256" key="1">
    <source>
        <dbReference type="ARBA" id="ARBA00004222"/>
    </source>
</evidence>
<organism evidence="13">
    <name type="scientific">Diabrotica virgifera virgifera</name>
    <name type="common">western corn rootworm</name>
    <dbReference type="NCBI Taxonomy" id="50390"/>
    <lineage>
        <taxon>Eukaryota</taxon>
        <taxon>Metazoa</taxon>
        <taxon>Ecdysozoa</taxon>
        <taxon>Arthropoda</taxon>
        <taxon>Hexapoda</taxon>
        <taxon>Insecta</taxon>
        <taxon>Pterygota</taxon>
        <taxon>Neoptera</taxon>
        <taxon>Endopterygota</taxon>
        <taxon>Coleoptera</taxon>
        <taxon>Polyphaga</taxon>
        <taxon>Cucujiformia</taxon>
        <taxon>Chrysomeloidea</taxon>
        <taxon>Chrysomelidae</taxon>
        <taxon>Galerucinae</taxon>
        <taxon>Diabroticina</taxon>
        <taxon>Diabroticites</taxon>
        <taxon>Diabrotica</taxon>
    </lineage>
</organism>
<dbReference type="PANTHER" id="PTHR21422:SF9">
    <property type="entry name" value="RAB3 GTPASE-ACTIVATING PROTEIN CATALYTIC SUBUNIT"/>
    <property type="match status" value="1"/>
</dbReference>
<feature type="domain" description="Rab3GAP catalytic subunit conserved" evidence="11">
    <location>
        <begin position="559"/>
        <end position="714"/>
    </location>
</feature>
<keyword evidence="7" id="KW-0963">Cytoplasm</keyword>
<evidence type="ECO:0000256" key="7">
    <source>
        <dbReference type="ARBA" id="ARBA00022490"/>
    </source>
</evidence>
<name>A0A6P7H257_DIAVI</name>
<keyword evidence="9" id="KW-0333">Golgi apparatus</keyword>
<evidence type="ECO:0000256" key="8">
    <source>
        <dbReference type="ARBA" id="ARBA00022824"/>
    </source>
</evidence>
<dbReference type="FunCoup" id="A0A6P7H257">
    <property type="interactions" value="1223"/>
</dbReference>
<evidence type="ECO:0000256" key="4">
    <source>
        <dbReference type="ARBA" id="ARBA00008856"/>
    </source>
</evidence>
<feature type="compositionally biased region" description="Polar residues" evidence="10">
    <location>
        <begin position="522"/>
        <end position="532"/>
    </location>
</feature>
<evidence type="ECO:0000256" key="3">
    <source>
        <dbReference type="ARBA" id="ARBA00004496"/>
    </source>
</evidence>
<dbReference type="RefSeq" id="XP_028155604.1">
    <property type="nucleotide sequence ID" value="XM_028299803.1"/>
</dbReference>
<gene>
    <name evidence="13" type="primary">LOC114349431</name>
</gene>